<organism evidence="3 4">
    <name type="scientific">Flavobacterium caseinilyticum</name>
    <dbReference type="NCBI Taxonomy" id="2541732"/>
    <lineage>
        <taxon>Bacteria</taxon>
        <taxon>Pseudomonadati</taxon>
        <taxon>Bacteroidota</taxon>
        <taxon>Flavobacteriia</taxon>
        <taxon>Flavobacteriales</taxon>
        <taxon>Flavobacteriaceae</taxon>
        <taxon>Flavobacterium</taxon>
    </lineage>
</organism>
<dbReference type="InterPro" id="IPR003719">
    <property type="entry name" value="Phenazine_PhzF-like"/>
</dbReference>
<dbReference type="PIRSF" id="PIRSF016184">
    <property type="entry name" value="PhzC_PhzF"/>
    <property type="match status" value="1"/>
</dbReference>
<gene>
    <name evidence="3" type="ORF">E0F89_16110</name>
</gene>
<proteinExistence type="inferred from homology"/>
<comment type="similarity">
    <text evidence="1">Belongs to the PhzF family.</text>
</comment>
<evidence type="ECO:0000313" key="4">
    <source>
        <dbReference type="Proteomes" id="UP000295278"/>
    </source>
</evidence>
<dbReference type="SUPFAM" id="SSF54506">
    <property type="entry name" value="Diaminopimelate epimerase-like"/>
    <property type="match status" value="1"/>
</dbReference>
<evidence type="ECO:0000313" key="3">
    <source>
        <dbReference type="EMBL" id="TDD74037.1"/>
    </source>
</evidence>
<dbReference type="AlphaFoldDB" id="A0A4V2YTJ3"/>
<dbReference type="Proteomes" id="UP000295278">
    <property type="component" value="Unassembled WGS sequence"/>
</dbReference>
<keyword evidence="4" id="KW-1185">Reference proteome</keyword>
<dbReference type="Gene3D" id="3.10.310.10">
    <property type="entry name" value="Diaminopimelate Epimerase, Chain A, domain 1"/>
    <property type="match status" value="2"/>
</dbReference>
<name>A0A4V2YTJ3_9FLAO</name>
<accession>A0A4V2YTJ3</accession>
<dbReference type="PANTHER" id="PTHR13774:SF32">
    <property type="entry name" value="ANTISENSE-ENHANCING SEQUENCE 1"/>
    <property type="match status" value="1"/>
</dbReference>
<dbReference type="EMBL" id="SMFM01000011">
    <property type="protein sequence ID" value="TDD74037.1"/>
    <property type="molecule type" value="Genomic_DNA"/>
</dbReference>
<dbReference type="Pfam" id="PF02567">
    <property type="entry name" value="PhzC-PhzF"/>
    <property type="match status" value="1"/>
</dbReference>
<dbReference type="GO" id="GO:0016853">
    <property type="term" value="F:isomerase activity"/>
    <property type="evidence" value="ECO:0007669"/>
    <property type="project" value="TreeGrafter"/>
</dbReference>
<dbReference type="PANTHER" id="PTHR13774">
    <property type="entry name" value="PHENAZINE BIOSYNTHESIS PROTEIN"/>
    <property type="match status" value="1"/>
</dbReference>
<evidence type="ECO:0000256" key="2">
    <source>
        <dbReference type="PIRSR" id="PIRSR016184-1"/>
    </source>
</evidence>
<dbReference type="OrthoDB" id="9788221at2"/>
<reference evidence="3 4" key="1">
    <citation type="submission" date="2019-03" db="EMBL/GenBank/DDBJ databases">
        <title>Flavobacterium AT-3-2 sp. nov., isolated from arctic soil.</title>
        <authorList>
            <person name="Chaudhary D.K."/>
        </authorList>
    </citation>
    <scope>NUCLEOTIDE SEQUENCE [LARGE SCALE GENOMIC DNA]</scope>
    <source>
        <strain evidence="3 4">AT-3-2</strain>
    </source>
</reference>
<dbReference type="RefSeq" id="WP_131910756.1">
    <property type="nucleotide sequence ID" value="NZ_SMFM01000011.1"/>
</dbReference>
<sequence>MNLSFYIVDVFAETKYAGNQLAVFLGADALSAEKMQKIAREINFAESTFITKLDPENRAATIRIFTPDYEMKFAGHPIIGTSWVLMHKIFQNQPEKITVSVPIGEIPVHQSGDLIWLQAAQPEFLDIFSAQEFLSFSNLSSTDFEDSFPIQEVSTGSAFVIVPLKNKKALESLILDKNKMNEWLHSHCKTSHRALYFYCLEENNLSSRMLCIEDNQLKEDAATGSASTCLQAFLLKYDAPEIRIINHQGDFINRPSQIYFDGKRMDNDFDIKIGGKSQFIAKGEWEV</sequence>
<feature type="active site" evidence="2">
    <location>
        <position position="46"/>
    </location>
</feature>
<dbReference type="GO" id="GO:0005737">
    <property type="term" value="C:cytoplasm"/>
    <property type="evidence" value="ECO:0007669"/>
    <property type="project" value="TreeGrafter"/>
</dbReference>
<comment type="caution">
    <text evidence="3">The sequence shown here is derived from an EMBL/GenBank/DDBJ whole genome shotgun (WGS) entry which is preliminary data.</text>
</comment>
<evidence type="ECO:0000256" key="1">
    <source>
        <dbReference type="ARBA" id="ARBA00008270"/>
    </source>
</evidence>
<protein>
    <submittedName>
        <fullName evidence="3">PhzF family phenazine biosynthesis protein</fullName>
    </submittedName>
</protein>
<dbReference type="NCBIfam" id="TIGR00654">
    <property type="entry name" value="PhzF_family"/>
    <property type="match status" value="1"/>
</dbReference>